<dbReference type="InterPro" id="IPR013249">
    <property type="entry name" value="RNA_pol_sigma70_r4_t2"/>
</dbReference>
<feature type="domain" description="RNA polymerase sigma factor 70 region 4 type 2" evidence="6">
    <location>
        <begin position="114"/>
        <end position="166"/>
    </location>
</feature>
<sequence length="178" mass="20441">MNIDTLWNACLVGDRKAQFQLYQMLSGKMFGVCLRYAQDEAEAEDILQAGFIKVFTKGQLFENKGSLEGWIRRIMVNTAIEQHRSKKRYMTEPLLPDTPITASGINSDSNLHYQDLLSMVKQLPVGYRTVFNLYIIEGYSHKEIAEMLSISESNSKSQLSRARQWLKEKLEKLENVGL</sequence>
<keyword evidence="2" id="KW-0805">Transcription regulation</keyword>
<evidence type="ECO:0000256" key="4">
    <source>
        <dbReference type="ARBA" id="ARBA00023163"/>
    </source>
</evidence>
<dbReference type="GO" id="GO:0016987">
    <property type="term" value="F:sigma factor activity"/>
    <property type="evidence" value="ECO:0007669"/>
    <property type="project" value="UniProtKB-KW"/>
</dbReference>
<keyword evidence="4" id="KW-0804">Transcription</keyword>
<comment type="similarity">
    <text evidence="1">Belongs to the sigma-70 factor family. ECF subfamily.</text>
</comment>
<dbReference type="GO" id="GO:0006352">
    <property type="term" value="P:DNA-templated transcription initiation"/>
    <property type="evidence" value="ECO:0007669"/>
    <property type="project" value="InterPro"/>
</dbReference>
<dbReference type="InterPro" id="IPR013325">
    <property type="entry name" value="RNA_pol_sigma_r2"/>
</dbReference>
<keyword evidence="3" id="KW-0731">Sigma factor</keyword>
<dbReference type="Pfam" id="PF04542">
    <property type="entry name" value="Sigma70_r2"/>
    <property type="match status" value="1"/>
</dbReference>
<evidence type="ECO:0000256" key="3">
    <source>
        <dbReference type="ARBA" id="ARBA00023082"/>
    </source>
</evidence>
<keyword evidence="8" id="KW-1185">Reference proteome</keyword>
<feature type="domain" description="RNA polymerase sigma-70 region 2" evidence="5">
    <location>
        <begin position="21"/>
        <end position="88"/>
    </location>
</feature>
<dbReference type="InterPro" id="IPR013324">
    <property type="entry name" value="RNA_pol_sigma_r3/r4-like"/>
</dbReference>
<dbReference type="InterPro" id="IPR007627">
    <property type="entry name" value="RNA_pol_sigma70_r2"/>
</dbReference>
<gene>
    <name evidence="7" type="ORF">SAMN05660206_103172</name>
</gene>
<organism evidence="7 8">
    <name type="scientific">Sphingobacterium wenxiniae</name>
    <dbReference type="NCBI Taxonomy" id="683125"/>
    <lineage>
        <taxon>Bacteria</taxon>
        <taxon>Pseudomonadati</taxon>
        <taxon>Bacteroidota</taxon>
        <taxon>Sphingobacteriia</taxon>
        <taxon>Sphingobacteriales</taxon>
        <taxon>Sphingobacteriaceae</taxon>
        <taxon>Sphingobacterium</taxon>
    </lineage>
</organism>
<dbReference type="Pfam" id="PF08281">
    <property type="entry name" value="Sigma70_r4_2"/>
    <property type="match status" value="1"/>
</dbReference>
<dbReference type="InterPro" id="IPR014284">
    <property type="entry name" value="RNA_pol_sigma-70_dom"/>
</dbReference>
<dbReference type="NCBIfam" id="TIGR02937">
    <property type="entry name" value="sigma70-ECF"/>
    <property type="match status" value="1"/>
</dbReference>
<evidence type="ECO:0000313" key="8">
    <source>
        <dbReference type="Proteomes" id="UP000198785"/>
    </source>
</evidence>
<dbReference type="SUPFAM" id="SSF88659">
    <property type="entry name" value="Sigma3 and sigma4 domains of RNA polymerase sigma factors"/>
    <property type="match status" value="1"/>
</dbReference>
<dbReference type="PANTHER" id="PTHR43133">
    <property type="entry name" value="RNA POLYMERASE ECF-TYPE SIGMA FACTO"/>
    <property type="match status" value="1"/>
</dbReference>
<reference evidence="7 8" key="1">
    <citation type="submission" date="2016-10" db="EMBL/GenBank/DDBJ databases">
        <authorList>
            <person name="de Groot N.N."/>
        </authorList>
    </citation>
    <scope>NUCLEOTIDE SEQUENCE [LARGE SCALE GENOMIC DNA]</scope>
    <source>
        <strain evidence="7 8">DSM 22789</strain>
    </source>
</reference>
<dbReference type="GO" id="GO:0003677">
    <property type="term" value="F:DNA binding"/>
    <property type="evidence" value="ECO:0007669"/>
    <property type="project" value="InterPro"/>
</dbReference>
<dbReference type="InterPro" id="IPR039425">
    <property type="entry name" value="RNA_pol_sigma-70-like"/>
</dbReference>
<evidence type="ECO:0000256" key="1">
    <source>
        <dbReference type="ARBA" id="ARBA00010641"/>
    </source>
</evidence>
<dbReference type="Gene3D" id="1.10.10.10">
    <property type="entry name" value="Winged helix-like DNA-binding domain superfamily/Winged helix DNA-binding domain"/>
    <property type="match status" value="1"/>
</dbReference>
<protein>
    <submittedName>
        <fullName evidence="7">RNA polymerase sigma-70 factor, ECF subfamily</fullName>
    </submittedName>
</protein>
<evidence type="ECO:0000259" key="6">
    <source>
        <dbReference type="Pfam" id="PF08281"/>
    </source>
</evidence>
<dbReference type="CDD" id="cd06171">
    <property type="entry name" value="Sigma70_r4"/>
    <property type="match status" value="1"/>
</dbReference>
<dbReference type="SUPFAM" id="SSF88946">
    <property type="entry name" value="Sigma2 domain of RNA polymerase sigma factors"/>
    <property type="match status" value="1"/>
</dbReference>
<dbReference type="STRING" id="683125.SAMN05660206_103172"/>
<dbReference type="InterPro" id="IPR036388">
    <property type="entry name" value="WH-like_DNA-bd_sf"/>
</dbReference>
<name>A0A1I6R7Q2_9SPHI</name>
<evidence type="ECO:0000313" key="7">
    <source>
        <dbReference type="EMBL" id="SFS60729.1"/>
    </source>
</evidence>
<dbReference type="EMBL" id="FOZZ01000003">
    <property type="protein sequence ID" value="SFS60729.1"/>
    <property type="molecule type" value="Genomic_DNA"/>
</dbReference>
<accession>A0A1I6R7Q2</accession>
<dbReference type="RefSeq" id="WP_170852597.1">
    <property type="nucleotide sequence ID" value="NZ_FOZZ01000003.1"/>
</dbReference>
<proteinExistence type="inferred from homology"/>
<evidence type="ECO:0000256" key="2">
    <source>
        <dbReference type="ARBA" id="ARBA00023015"/>
    </source>
</evidence>
<dbReference type="AlphaFoldDB" id="A0A1I6R7Q2"/>
<dbReference type="Gene3D" id="1.10.1740.10">
    <property type="match status" value="1"/>
</dbReference>
<dbReference type="PANTHER" id="PTHR43133:SF46">
    <property type="entry name" value="RNA POLYMERASE SIGMA-70 FACTOR ECF SUBFAMILY"/>
    <property type="match status" value="1"/>
</dbReference>
<dbReference type="Proteomes" id="UP000198785">
    <property type="component" value="Unassembled WGS sequence"/>
</dbReference>
<evidence type="ECO:0000259" key="5">
    <source>
        <dbReference type="Pfam" id="PF04542"/>
    </source>
</evidence>